<feature type="signal peptide" evidence="2">
    <location>
        <begin position="1"/>
        <end position="23"/>
    </location>
</feature>
<reference evidence="3 4" key="1">
    <citation type="submission" date="2017-02" db="EMBL/GenBank/DDBJ databases">
        <title>Acinetobacter sp. ANC 4945, whole genome shotgun sequencing project.</title>
        <authorList>
            <person name="Radolfova-Krizova L."/>
            <person name="Al Atrouni A."/>
            <person name="Nemec A."/>
        </authorList>
    </citation>
    <scope>NUCLEOTIDE SEQUENCE [LARGE SCALE GENOMIC DNA]</scope>
    <source>
        <strain evidence="3 4">ANC 4945</strain>
    </source>
</reference>
<dbReference type="Gene3D" id="3.10.450.160">
    <property type="entry name" value="inner membrane protein cigr"/>
    <property type="match status" value="1"/>
</dbReference>
<evidence type="ECO:0000313" key="4">
    <source>
        <dbReference type="Proteomes" id="UP000191160"/>
    </source>
</evidence>
<name>A0A1T1GWR3_9GAMM</name>
<protein>
    <recommendedName>
        <fullName evidence="5">RcnB family protein</fullName>
    </recommendedName>
</protein>
<evidence type="ECO:0000256" key="2">
    <source>
        <dbReference type="SAM" id="SignalP"/>
    </source>
</evidence>
<dbReference type="AlphaFoldDB" id="A0A1T1GWR3"/>
<evidence type="ECO:0000313" key="3">
    <source>
        <dbReference type="EMBL" id="OOV81965.1"/>
    </source>
</evidence>
<organism evidence="3 4">
    <name type="scientific">Acinetobacter amyesii</name>
    <dbReference type="NCBI Taxonomy" id="2942470"/>
    <lineage>
        <taxon>Bacteria</taxon>
        <taxon>Pseudomonadati</taxon>
        <taxon>Pseudomonadota</taxon>
        <taxon>Gammaproteobacteria</taxon>
        <taxon>Moraxellales</taxon>
        <taxon>Moraxellaceae</taxon>
        <taxon>Acinetobacter</taxon>
    </lineage>
</organism>
<feature type="chain" id="PRO_5012775014" description="RcnB family protein" evidence="2">
    <location>
        <begin position="24"/>
        <end position="136"/>
    </location>
</feature>
<feature type="compositionally biased region" description="Basic and acidic residues" evidence="1">
    <location>
        <begin position="41"/>
        <end position="51"/>
    </location>
</feature>
<evidence type="ECO:0000256" key="1">
    <source>
        <dbReference type="SAM" id="MobiDB-lite"/>
    </source>
</evidence>
<gene>
    <name evidence="3" type="ORF">B1202_11035</name>
</gene>
<dbReference type="Proteomes" id="UP000191160">
    <property type="component" value="Unassembled WGS sequence"/>
</dbReference>
<accession>A0A1T1GWR3</accession>
<feature type="region of interest" description="Disordered" evidence="1">
    <location>
        <begin position="26"/>
        <end position="78"/>
    </location>
</feature>
<dbReference type="InterPro" id="IPR024572">
    <property type="entry name" value="RcnB"/>
</dbReference>
<proteinExistence type="predicted"/>
<feature type="compositionally biased region" description="Basic and acidic residues" evidence="1">
    <location>
        <begin position="61"/>
        <end position="78"/>
    </location>
</feature>
<dbReference type="Pfam" id="PF11776">
    <property type="entry name" value="RcnB"/>
    <property type="match status" value="1"/>
</dbReference>
<keyword evidence="4" id="KW-1185">Reference proteome</keyword>
<sequence length="136" mass="16307">MNKIVSTLVLSVSALMATTAAIAAPDHRQDDRRYHPSYQHQDNRWDNDHRPSNWNNNNRYDNNRYDRNDSRRVNPSRDWRVGQSLPRVYDSSRYKVSDREARRLPNTGRYQQWYKINGDYVLVNDRTDRIIRIKNG</sequence>
<dbReference type="RefSeq" id="WP_078190642.1">
    <property type="nucleotide sequence ID" value="NZ_JAMCOZ010000006.1"/>
</dbReference>
<evidence type="ECO:0008006" key="5">
    <source>
        <dbReference type="Google" id="ProtNLM"/>
    </source>
</evidence>
<comment type="caution">
    <text evidence="3">The sequence shown here is derived from an EMBL/GenBank/DDBJ whole genome shotgun (WGS) entry which is preliminary data.</text>
</comment>
<keyword evidence="2" id="KW-0732">Signal</keyword>
<dbReference type="EMBL" id="MVKX01000006">
    <property type="protein sequence ID" value="OOV81965.1"/>
    <property type="molecule type" value="Genomic_DNA"/>
</dbReference>